<dbReference type="Proteomes" id="UP001162793">
    <property type="component" value="Unassembled WGS sequence"/>
</dbReference>
<evidence type="ECO:0000313" key="2">
    <source>
        <dbReference type="EMBL" id="MCP1171356.1"/>
    </source>
</evidence>
<comment type="caution">
    <text evidence="2">The sequence shown here is derived from an EMBL/GenBank/DDBJ whole genome shotgun (WGS) entry which is preliminary data.</text>
</comment>
<evidence type="ECO:0008006" key="4">
    <source>
        <dbReference type="Google" id="ProtNLM"/>
    </source>
</evidence>
<keyword evidence="1" id="KW-0732">Signal</keyword>
<feature type="chain" id="PRO_5041237071" description="Lipoprotein" evidence="1">
    <location>
        <begin position="25"/>
        <end position="161"/>
    </location>
</feature>
<organism evidence="2 3">
    <name type="scientific">Ralstonia chuxiongensis</name>
    <dbReference type="NCBI Taxonomy" id="2957504"/>
    <lineage>
        <taxon>Bacteria</taxon>
        <taxon>Pseudomonadati</taxon>
        <taxon>Pseudomonadota</taxon>
        <taxon>Betaproteobacteria</taxon>
        <taxon>Burkholderiales</taxon>
        <taxon>Burkholderiaceae</taxon>
        <taxon>Ralstonia</taxon>
    </lineage>
</organism>
<sequence>MINTTLMKTVALAALLSMASACQAADLTVGKHLSTQELTQYASAPTVQIESQSFKVLSSGTRTKAAGAASSAVTQVVNERGVVGESRNEVVVSQVSVDSVRQAVSSLPATPVSAEYYGHLNISTLRFASFQDAVNARAQLKKTLPQARVDVPIQYAKPVAR</sequence>
<proteinExistence type="predicted"/>
<dbReference type="RefSeq" id="WP_253535219.1">
    <property type="nucleotide sequence ID" value="NZ_CATYKT010000003.1"/>
</dbReference>
<keyword evidence="3" id="KW-1185">Reference proteome</keyword>
<gene>
    <name evidence="2" type="ORF">NKG59_03245</name>
</gene>
<reference evidence="3" key="1">
    <citation type="journal article" date="2023" name="Front. Microbiol.">
        <title>Ralstonia chuxiongensis sp. nov., Ralstonia mojiangensis sp. nov., and Ralstonia soli sp. nov., isolated from tobacco fields, are three novel species in the family Burkholderiaceae.</title>
        <authorList>
            <person name="Lu C.H."/>
            <person name="Zhang Y.Y."/>
            <person name="Jiang N."/>
            <person name="Chen W."/>
            <person name="Shao X."/>
            <person name="Zhao Z.M."/>
            <person name="Lu W.L."/>
            <person name="Hu X."/>
            <person name="Xi Y.X."/>
            <person name="Zou S.Y."/>
            <person name="Wei Q.J."/>
            <person name="Lin Z.L."/>
            <person name="Gong L."/>
            <person name="Gai X.T."/>
            <person name="Zhang L.Q."/>
            <person name="Li J.Y."/>
            <person name="Jin Y."/>
            <person name="Xia Z.Y."/>
        </authorList>
    </citation>
    <scope>NUCLEOTIDE SEQUENCE [LARGE SCALE GENOMIC DNA]</scope>
    <source>
        <strain evidence="3">21YRMH01-3</strain>
    </source>
</reference>
<accession>A0AA41WLY8</accession>
<protein>
    <recommendedName>
        <fullName evidence="4">Lipoprotein</fullName>
    </recommendedName>
</protein>
<name>A0AA41WLY8_9RALS</name>
<dbReference type="AlphaFoldDB" id="A0AA41WLY8"/>
<evidence type="ECO:0000256" key="1">
    <source>
        <dbReference type="SAM" id="SignalP"/>
    </source>
</evidence>
<feature type="signal peptide" evidence="1">
    <location>
        <begin position="1"/>
        <end position="24"/>
    </location>
</feature>
<dbReference type="EMBL" id="JAMYWC010000001">
    <property type="protein sequence ID" value="MCP1171356.1"/>
    <property type="molecule type" value="Genomic_DNA"/>
</dbReference>
<evidence type="ECO:0000313" key="3">
    <source>
        <dbReference type="Proteomes" id="UP001162793"/>
    </source>
</evidence>